<keyword evidence="2" id="KW-1185">Reference proteome</keyword>
<comment type="caution">
    <text evidence="1">The sequence shown here is derived from an EMBL/GenBank/DDBJ whole genome shotgun (WGS) entry which is preliminary data.</text>
</comment>
<evidence type="ECO:0000313" key="1">
    <source>
        <dbReference type="EMBL" id="CAG7827901.1"/>
    </source>
</evidence>
<dbReference type="EMBL" id="CAJVCH010545292">
    <property type="protein sequence ID" value="CAG7827901.1"/>
    <property type="molecule type" value="Genomic_DNA"/>
</dbReference>
<feature type="non-terminal residue" evidence="1">
    <location>
        <position position="153"/>
    </location>
</feature>
<proteinExistence type="predicted"/>
<reference evidence="1" key="1">
    <citation type="submission" date="2021-06" db="EMBL/GenBank/DDBJ databases">
        <authorList>
            <person name="Hodson N. C."/>
            <person name="Mongue J. A."/>
            <person name="Jaron S. K."/>
        </authorList>
    </citation>
    <scope>NUCLEOTIDE SEQUENCE</scope>
</reference>
<dbReference type="AlphaFoldDB" id="A0A8J2L8I0"/>
<sequence length="153" mass="17815">MRACRLKPIVFVDRDQDLVLQENNGYLSSILYEGFNAITQCSDNKNVCTEKVKTELQKSLGLKEEIGEKLFLCKNSKEDKTIQEKEIQDLCAFLHSIQFPTSSEKLCEQSLQTEQLHNENQGDSEEFGCRLLNEPTIRNMNDIERCYTQNWRE</sequence>
<accession>A0A8J2L8I0</accession>
<name>A0A8J2L8I0_9HEXA</name>
<protein>
    <submittedName>
        <fullName evidence="1">Uncharacterized protein</fullName>
    </submittedName>
</protein>
<evidence type="ECO:0000313" key="2">
    <source>
        <dbReference type="Proteomes" id="UP000708208"/>
    </source>
</evidence>
<dbReference type="Proteomes" id="UP000708208">
    <property type="component" value="Unassembled WGS sequence"/>
</dbReference>
<gene>
    <name evidence="1" type="ORF">AFUS01_LOCUS37857</name>
</gene>
<organism evidence="1 2">
    <name type="scientific">Allacma fusca</name>
    <dbReference type="NCBI Taxonomy" id="39272"/>
    <lineage>
        <taxon>Eukaryota</taxon>
        <taxon>Metazoa</taxon>
        <taxon>Ecdysozoa</taxon>
        <taxon>Arthropoda</taxon>
        <taxon>Hexapoda</taxon>
        <taxon>Collembola</taxon>
        <taxon>Symphypleona</taxon>
        <taxon>Sminthuridae</taxon>
        <taxon>Allacma</taxon>
    </lineage>
</organism>